<gene>
    <name evidence="2" type="ORF">O4U47_04760</name>
</gene>
<protein>
    <recommendedName>
        <fullName evidence="4">GNAT family N-acetyltransferase</fullName>
    </recommendedName>
</protein>
<reference evidence="2" key="1">
    <citation type="submission" date="2023-01" db="EMBL/GenBank/DDBJ databases">
        <title>Draft genome sequence of Nocardiopsis sp. LSu2-4 isolated from halophytes.</title>
        <authorList>
            <person name="Duangmal K."/>
            <person name="Chantavorakit T."/>
        </authorList>
    </citation>
    <scope>NUCLEOTIDE SEQUENCE</scope>
    <source>
        <strain evidence="2">LSu2-4</strain>
    </source>
</reference>
<evidence type="ECO:0008006" key="4">
    <source>
        <dbReference type="Google" id="ProtNLM"/>
    </source>
</evidence>
<dbReference type="RefSeq" id="WP_270676303.1">
    <property type="nucleotide sequence ID" value="NZ_JAQFWP010000006.1"/>
</dbReference>
<proteinExistence type="predicted"/>
<feature type="compositionally biased region" description="Low complexity" evidence="1">
    <location>
        <begin position="8"/>
        <end position="24"/>
    </location>
</feature>
<comment type="caution">
    <text evidence="2">The sequence shown here is derived from an EMBL/GenBank/DDBJ whole genome shotgun (WGS) entry which is preliminary data.</text>
</comment>
<accession>A0ABT4TGH6</accession>
<dbReference type="Proteomes" id="UP001165685">
    <property type="component" value="Unassembled WGS sequence"/>
</dbReference>
<name>A0ABT4TGH6_9ACTN</name>
<keyword evidence="3" id="KW-1185">Reference proteome</keyword>
<feature type="region of interest" description="Disordered" evidence="1">
    <location>
        <begin position="1"/>
        <end position="27"/>
    </location>
</feature>
<organism evidence="2 3">
    <name type="scientific">Nocardiopsis suaedae</name>
    <dbReference type="NCBI Taxonomy" id="3018444"/>
    <lineage>
        <taxon>Bacteria</taxon>
        <taxon>Bacillati</taxon>
        <taxon>Actinomycetota</taxon>
        <taxon>Actinomycetes</taxon>
        <taxon>Streptosporangiales</taxon>
        <taxon>Nocardiopsidaceae</taxon>
        <taxon>Nocardiopsis</taxon>
    </lineage>
</organism>
<dbReference type="EMBL" id="JAQFWP010000006">
    <property type="protein sequence ID" value="MDA2803813.1"/>
    <property type="molecule type" value="Genomic_DNA"/>
</dbReference>
<sequence length="230" mass="23692">MGTGGDGADAADGGAPGDPAIPEGGAHRVTSWAGGEWWAPLLYRLASVQRAGAAHGLLVHTVDLTGERPALIASWPGGRERRVRVAPGIGAAALVDALRPGGPIVPPPHDDGGPFGAPGRDAPVPIRHACLLEELSGSSQAWSARAGERFGLLRIEVRTGGGRAGEAVTYLAADRPARGDAVVLRVPPTAPAETAGIAYRVVDRLRWTRTTGLPALGRIAGREAFLDFLP</sequence>
<evidence type="ECO:0000313" key="2">
    <source>
        <dbReference type="EMBL" id="MDA2803813.1"/>
    </source>
</evidence>
<evidence type="ECO:0000256" key="1">
    <source>
        <dbReference type="SAM" id="MobiDB-lite"/>
    </source>
</evidence>
<evidence type="ECO:0000313" key="3">
    <source>
        <dbReference type="Proteomes" id="UP001165685"/>
    </source>
</evidence>